<dbReference type="Proteomes" id="UP000638849">
    <property type="component" value="Unassembled WGS sequence"/>
</dbReference>
<protein>
    <submittedName>
        <fullName evidence="1">Uncharacterized protein</fullName>
    </submittedName>
</protein>
<name>A0ABS0R3H8_9ACTN</name>
<gene>
    <name evidence="1" type="ORF">JBF12_01005</name>
</gene>
<dbReference type="EMBL" id="JAEEAQ010000005">
    <property type="protein sequence ID" value="MBI0311635.1"/>
    <property type="molecule type" value="Genomic_DNA"/>
</dbReference>
<evidence type="ECO:0000313" key="1">
    <source>
        <dbReference type="EMBL" id="MBI0311635.1"/>
    </source>
</evidence>
<comment type="caution">
    <text evidence="1">The sequence shown here is derived from an EMBL/GenBank/DDBJ whole genome shotgun (WGS) entry which is preliminary data.</text>
</comment>
<accession>A0ABS0R3H8</accession>
<keyword evidence="2" id="KW-1185">Reference proteome</keyword>
<organism evidence="1 2">
    <name type="scientific">Streptomyces javensis</name>
    <dbReference type="NCBI Taxonomy" id="114698"/>
    <lineage>
        <taxon>Bacteria</taxon>
        <taxon>Bacillati</taxon>
        <taxon>Actinomycetota</taxon>
        <taxon>Actinomycetes</taxon>
        <taxon>Kitasatosporales</taxon>
        <taxon>Streptomycetaceae</taxon>
        <taxon>Streptomyces</taxon>
        <taxon>Streptomyces violaceusniger group</taxon>
    </lineage>
</organism>
<dbReference type="RefSeq" id="WP_198274921.1">
    <property type="nucleotide sequence ID" value="NZ_BAAAIF010000018.1"/>
</dbReference>
<proteinExistence type="predicted"/>
<sequence length="244" mass="27216">MPVSNRAKRLHTLARDLTKRFELPPDTVRAELDEYYRPAKWFLRWTDGPTVAQLTRAATEIDSEVLGEATLFRGYSDFVWALATLRLTMTTEELPPGEGYYPNDWDVRQWLEKRRAPAPRNKREQVLADRLAAICDDSISGRPSQDLIVDFVRENGVAPLLQAEGPGEAPMTPVEILTARYAANEARKTWKRRLAPMEALAAFLAVLADPEPESAVASAALALVPEVHRRIDAAAAGLQARVTD</sequence>
<reference evidence="1 2" key="1">
    <citation type="submission" date="2020-12" db="EMBL/GenBank/DDBJ databases">
        <authorList>
            <person name="Kusuma A.B."/>
            <person name="Nouioui I."/>
            <person name="Goodfellow M."/>
        </authorList>
    </citation>
    <scope>NUCLEOTIDE SEQUENCE [LARGE SCALE GENOMIC DNA]</scope>
    <source>
        <strain evidence="1 2">DSM 41764</strain>
    </source>
</reference>
<evidence type="ECO:0000313" key="2">
    <source>
        <dbReference type="Proteomes" id="UP000638849"/>
    </source>
</evidence>